<proteinExistence type="predicted"/>
<dbReference type="EMBL" id="JAIWYP010000014">
    <property type="protein sequence ID" value="KAH3711920.1"/>
    <property type="molecule type" value="Genomic_DNA"/>
</dbReference>
<reference evidence="2" key="1">
    <citation type="journal article" date="2019" name="bioRxiv">
        <title>The Genome of the Zebra Mussel, Dreissena polymorpha: A Resource for Invasive Species Research.</title>
        <authorList>
            <person name="McCartney M.A."/>
            <person name="Auch B."/>
            <person name="Kono T."/>
            <person name="Mallez S."/>
            <person name="Zhang Y."/>
            <person name="Obille A."/>
            <person name="Becker A."/>
            <person name="Abrahante J.E."/>
            <person name="Garbe J."/>
            <person name="Badalamenti J.P."/>
            <person name="Herman A."/>
            <person name="Mangelson H."/>
            <person name="Liachko I."/>
            <person name="Sullivan S."/>
            <person name="Sone E.D."/>
            <person name="Koren S."/>
            <person name="Silverstein K.A.T."/>
            <person name="Beckman K.B."/>
            <person name="Gohl D.M."/>
        </authorList>
    </citation>
    <scope>NUCLEOTIDE SEQUENCE</scope>
    <source>
        <strain evidence="2">Duluth1</strain>
        <tissue evidence="2">Whole animal</tissue>
    </source>
</reference>
<dbReference type="Proteomes" id="UP000828390">
    <property type="component" value="Unassembled WGS sequence"/>
</dbReference>
<gene>
    <name evidence="2" type="ORF">DPMN_071596</name>
</gene>
<reference evidence="2" key="2">
    <citation type="submission" date="2020-11" db="EMBL/GenBank/DDBJ databases">
        <authorList>
            <person name="McCartney M.A."/>
            <person name="Auch B."/>
            <person name="Kono T."/>
            <person name="Mallez S."/>
            <person name="Becker A."/>
            <person name="Gohl D.M."/>
            <person name="Silverstein K.A.T."/>
            <person name="Koren S."/>
            <person name="Bechman K.B."/>
            <person name="Herman A."/>
            <person name="Abrahante J.E."/>
            <person name="Garbe J."/>
        </authorList>
    </citation>
    <scope>NUCLEOTIDE SEQUENCE</scope>
    <source>
        <strain evidence="2">Duluth1</strain>
        <tissue evidence="2">Whole animal</tissue>
    </source>
</reference>
<sequence length="198" mass="21828">MYDSLCHGLMRKTSAVITRYNVCEVASKAYMKSMSAENLTASFRRAGIFLFNEDAVPSQCLIPAEVFQHTETETSDSQKTVEGGIQVDGEEMFAQKERTLKKTKSGNLAKARNTMSKIVAGKEISGEVLKQMAEHTDKQNKNKPNKTKKATSNEAYSSSPQPGPSKVNTISDSSDTENKEDLCCQCKQFSPEAVRHSS</sequence>
<evidence type="ECO:0000313" key="3">
    <source>
        <dbReference type="Proteomes" id="UP000828390"/>
    </source>
</evidence>
<name>A0A9D4BVW6_DREPO</name>
<evidence type="ECO:0000313" key="2">
    <source>
        <dbReference type="EMBL" id="KAH3711920.1"/>
    </source>
</evidence>
<feature type="region of interest" description="Disordered" evidence="1">
    <location>
        <begin position="134"/>
        <end position="177"/>
    </location>
</feature>
<feature type="compositionally biased region" description="Polar residues" evidence="1">
    <location>
        <begin position="150"/>
        <end position="173"/>
    </location>
</feature>
<comment type="caution">
    <text evidence="2">The sequence shown here is derived from an EMBL/GenBank/DDBJ whole genome shotgun (WGS) entry which is preliminary data.</text>
</comment>
<organism evidence="2 3">
    <name type="scientific">Dreissena polymorpha</name>
    <name type="common">Zebra mussel</name>
    <name type="synonym">Mytilus polymorpha</name>
    <dbReference type="NCBI Taxonomy" id="45954"/>
    <lineage>
        <taxon>Eukaryota</taxon>
        <taxon>Metazoa</taxon>
        <taxon>Spiralia</taxon>
        <taxon>Lophotrochozoa</taxon>
        <taxon>Mollusca</taxon>
        <taxon>Bivalvia</taxon>
        <taxon>Autobranchia</taxon>
        <taxon>Heteroconchia</taxon>
        <taxon>Euheterodonta</taxon>
        <taxon>Imparidentia</taxon>
        <taxon>Neoheterodontei</taxon>
        <taxon>Myida</taxon>
        <taxon>Dreissenoidea</taxon>
        <taxon>Dreissenidae</taxon>
        <taxon>Dreissena</taxon>
    </lineage>
</organism>
<evidence type="ECO:0000256" key="1">
    <source>
        <dbReference type="SAM" id="MobiDB-lite"/>
    </source>
</evidence>
<protein>
    <submittedName>
        <fullName evidence="2">Uncharacterized protein</fullName>
    </submittedName>
</protein>
<keyword evidence="3" id="KW-1185">Reference proteome</keyword>
<accession>A0A9D4BVW6</accession>
<dbReference type="AlphaFoldDB" id="A0A9D4BVW6"/>